<evidence type="ECO:0000313" key="1">
    <source>
        <dbReference type="EMBL" id="RIH90469.1"/>
    </source>
</evidence>
<gene>
    <name evidence="1" type="ORF">Mgrana_03246</name>
</gene>
<dbReference type="EMBL" id="QWLB01000083">
    <property type="protein sequence ID" value="RIH90469.1"/>
    <property type="molecule type" value="Genomic_DNA"/>
</dbReference>
<reference evidence="1 2" key="1">
    <citation type="submission" date="2018-08" db="EMBL/GenBank/DDBJ databases">
        <title>Meiothermus granaticius genome AF-68 sequencing project.</title>
        <authorList>
            <person name="Da Costa M.S."/>
            <person name="Albuquerque L."/>
            <person name="Raposo P."/>
            <person name="Froufe H.J.C."/>
            <person name="Barroso C.S."/>
            <person name="Egas C."/>
        </authorList>
    </citation>
    <scope>NUCLEOTIDE SEQUENCE [LARGE SCALE GENOMIC DNA]</scope>
    <source>
        <strain evidence="1 2">AF-68</strain>
    </source>
</reference>
<comment type="caution">
    <text evidence="1">The sequence shown here is derived from an EMBL/GenBank/DDBJ whole genome shotgun (WGS) entry which is preliminary data.</text>
</comment>
<keyword evidence="2" id="KW-1185">Reference proteome</keyword>
<evidence type="ECO:0000313" key="2">
    <source>
        <dbReference type="Proteomes" id="UP000266178"/>
    </source>
</evidence>
<sequence>MKPALEASATLSEAWRTEVGLYALLYRAVDKALADTQLPLRAAKGSLEGEALRSHRVMPTQTLRGALDALQDAHEPGEGLTVLSLLDSPFDQVVFPGTALLTLGRAAGDHALLSLSGEIPPQEAGVLLERIGYYLERPILLA</sequence>
<dbReference type="AlphaFoldDB" id="A0A399F5B7"/>
<organism evidence="1 2">
    <name type="scientific">Meiothermus granaticius NBRC 107808</name>
    <dbReference type="NCBI Taxonomy" id="1227551"/>
    <lineage>
        <taxon>Bacteria</taxon>
        <taxon>Thermotogati</taxon>
        <taxon>Deinococcota</taxon>
        <taxon>Deinococci</taxon>
        <taxon>Thermales</taxon>
        <taxon>Thermaceae</taxon>
        <taxon>Meiothermus</taxon>
    </lineage>
</organism>
<dbReference type="Proteomes" id="UP000266178">
    <property type="component" value="Unassembled WGS sequence"/>
</dbReference>
<accession>A0A399F5B7</accession>
<name>A0A399F5B7_9DEIN</name>
<protein>
    <submittedName>
        <fullName evidence="1">Uncharacterized protein</fullName>
    </submittedName>
</protein>
<proteinExistence type="predicted"/>